<evidence type="ECO:0000256" key="6">
    <source>
        <dbReference type="SAM" id="MobiDB-lite"/>
    </source>
</evidence>
<dbReference type="GeneID" id="9596220"/>
<protein>
    <recommendedName>
        <fullName evidence="8">Rhodopsin domain-containing protein</fullName>
    </recommendedName>
</protein>
<feature type="transmembrane region" description="Helical" evidence="7">
    <location>
        <begin position="112"/>
        <end position="132"/>
    </location>
</feature>
<feature type="non-terminal residue" evidence="9">
    <location>
        <position position="321"/>
    </location>
</feature>
<feature type="region of interest" description="Disordered" evidence="6">
    <location>
        <begin position="289"/>
        <end position="321"/>
    </location>
</feature>
<keyword evidence="2 7" id="KW-0812">Transmembrane</keyword>
<gene>
    <name evidence="9" type="ORF">SCHCODRAFT_108875</name>
</gene>
<name>D8Q4G3_SCHCM</name>
<feature type="transmembrane region" description="Helical" evidence="7">
    <location>
        <begin position="13"/>
        <end position="31"/>
    </location>
</feature>
<dbReference type="KEGG" id="scm:SCHCO_02668055"/>
<evidence type="ECO:0000256" key="3">
    <source>
        <dbReference type="ARBA" id="ARBA00022989"/>
    </source>
</evidence>
<evidence type="ECO:0000256" key="1">
    <source>
        <dbReference type="ARBA" id="ARBA00004141"/>
    </source>
</evidence>
<dbReference type="RefSeq" id="XP_003031689.1">
    <property type="nucleotide sequence ID" value="XM_003031643.1"/>
</dbReference>
<evidence type="ECO:0000259" key="8">
    <source>
        <dbReference type="Pfam" id="PF20684"/>
    </source>
</evidence>
<sequence length="321" mass="35085">MPVNITPEQAADTAKGLITVALSVTLFRLGIRLHDKRWGWDDFWAALSIVASSLVLTGACISLTPKPWMSRDVLVLGYYFAATGFYCTVWSCRLSILCTIMRIIPNWWIKYFRVMGAAFAGMWLFLFVQALVHCEGDPTWKDTTGQCSLGRPVAIAQLITDIVSDLALSLAPVSMLWQANLPKGQRVRLITVFASCILTTLVSLAHAYCIWVNRGLDEFFAAMFETSVSMMVASLSVLVGFFTRLSRGGTSGGHMSTSGGATGASGIELSRAGRAINVDISTTVWVDDDGERGQAKSHPTRSVEEGLESYDKKADDRVYDG</sequence>
<evidence type="ECO:0000256" key="2">
    <source>
        <dbReference type="ARBA" id="ARBA00022692"/>
    </source>
</evidence>
<evidence type="ECO:0000256" key="5">
    <source>
        <dbReference type="ARBA" id="ARBA00038359"/>
    </source>
</evidence>
<dbReference type="VEuPathDB" id="FungiDB:SCHCODRAFT_02668055"/>
<organism evidence="10">
    <name type="scientific">Schizophyllum commune (strain H4-8 / FGSC 9210)</name>
    <name type="common">Split gill fungus</name>
    <dbReference type="NCBI Taxonomy" id="578458"/>
    <lineage>
        <taxon>Eukaryota</taxon>
        <taxon>Fungi</taxon>
        <taxon>Dikarya</taxon>
        <taxon>Basidiomycota</taxon>
        <taxon>Agaricomycotina</taxon>
        <taxon>Agaricomycetes</taxon>
        <taxon>Agaricomycetidae</taxon>
        <taxon>Agaricales</taxon>
        <taxon>Schizophyllaceae</taxon>
        <taxon>Schizophyllum</taxon>
    </lineage>
</organism>
<dbReference type="OMA" id="NHAYWVL"/>
<dbReference type="AlphaFoldDB" id="D8Q4G3"/>
<feature type="transmembrane region" description="Helical" evidence="7">
    <location>
        <begin position="189"/>
        <end position="213"/>
    </location>
</feature>
<dbReference type="Pfam" id="PF20684">
    <property type="entry name" value="Fung_rhodopsin"/>
    <property type="match status" value="1"/>
</dbReference>
<proteinExistence type="inferred from homology"/>
<dbReference type="PANTHER" id="PTHR33048">
    <property type="entry name" value="PTH11-LIKE INTEGRAL MEMBRANE PROTEIN (AFU_ORTHOLOGUE AFUA_5G11245)"/>
    <property type="match status" value="1"/>
</dbReference>
<comment type="subcellular location">
    <subcellularLocation>
        <location evidence="1">Membrane</location>
        <topology evidence="1">Multi-pass membrane protein</topology>
    </subcellularLocation>
</comment>
<feature type="transmembrane region" description="Helical" evidence="7">
    <location>
        <begin position="43"/>
        <end position="64"/>
    </location>
</feature>
<evidence type="ECO:0000256" key="7">
    <source>
        <dbReference type="SAM" id="Phobius"/>
    </source>
</evidence>
<dbReference type="EMBL" id="GL377306">
    <property type="protein sequence ID" value="EFI96786.1"/>
    <property type="molecule type" value="Genomic_DNA"/>
</dbReference>
<feature type="transmembrane region" description="Helical" evidence="7">
    <location>
        <begin position="76"/>
        <end position="100"/>
    </location>
</feature>
<dbReference type="Proteomes" id="UP000007431">
    <property type="component" value="Unassembled WGS sequence"/>
</dbReference>
<dbReference type="InterPro" id="IPR049326">
    <property type="entry name" value="Rhodopsin_dom_fungi"/>
</dbReference>
<dbReference type="OrthoDB" id="444631at2759"/>
<dbReference type="GO" id="GO:0016020">
    <property type="term" value="C:membrane"/>
    <property type="evidence" value="ECO:0007669"/>
    <property type="project" value="UniProtKB-SubCell"/>
</dbReference>
<dbReference type="InterPro" id="IPR052337">
    <property type="entry name" value="SAT4-like"/>
</dbReference>
<keyword evidence="4 7" id="KW-0472">Membrane</keyword>
<keyword evidence="3 7" id="KW-1133">Transmembrane helix</keyword>
<keyword evidence="10" id="KW-1185">Reference proteome</keyword>
<comment type="similarity">
    <text evidence="5">Belongs to the SAT4 family.</text>
</comment>
<evidence type="ECO:0000313" key="9">
    <source>
        <dbReference type="EMBL" id="EFI96786.1"/>
    </source>
</evidence>
<dbReference type="eggNOG" id="ENOG502SMVQ">
    <property type="taxonomic scope" value="Eukaryota"/>
</dbReference>
<feature type="compositionally biased region" description="Basic and acidic residues" evidence="6">
    <location>
        <begin position="301"/>
        <end position="321"/>
    </location>
</feature>
<dbReference type="HOGENOM" id="CLU_052841_0_1_1"/>
<feature type="transmembrane region" description="Helical" evidence="7">
    <location>
        <begin position="219"/>
        <end position="242"/>
    </location>
</feature>
<accession>D8Q4G3</accession>
<evidence type="ECO:0000313" key="10">
    <source>
        <dbReference type="Proteomes" id="UP000007431"/>
    </source>
</evidence>
<feature type="domain" description="Rhodopsin" evidence="8">
    <location>
        <begin position="28"/>
        <end position="212"/>
    </location>
</feature>
<dbReference type="InParanoid" id="D8Q4G3"/>
<reference evidence="9 10" key="1">
    <citation type="journal article" date="2010" name="Nat. Biotechnol.">
        <title>Genome sequence of the model mushroom Schizophyllum commune.</title>
        <authorList>
            <person name="Ohm R.A."/>
            <person name="de Jong J.F."/>
            <person name="Lugones L.G."/>
            <person name="Aerts A."/>
            <person name="Kothe E."/>
            <person name="Stajich J.E."/>
            <person name="de Vries R.P."/>
            <person name="Record E."/>
            <person name="Levasseur A."/>
            <person name="Baker S.E."/>
            <person name="Bartholomew K.A."/>
            <person name="Coutinho P.M."/>
            <person name="Erdmann S."/>
            <person name="Fowler T.J."/>
            <person name="Gathman A.C."/>
            <person name="Lombard V."/>
            <person name="Henrissat B."/>
            <person name="Knabe N."/>
            <person name="Kuees U."/>
            <person name="Lilly W.W."/>
            <person name="Lindquist E."/>
            <person name="Lucas S."/>
            <person name="Magnuson J.K."/>
            <person name="Piumi F."/>
            <person name="Raudaskoski M."/>
            <person name="Salamov A."/>
            <person name="Schmutz J."/>
            <person name="Schwarze F.W.M.R."/>
            <person name="vanKuyk P.A."/>
            <person name="Horton J.S."/>
            <person name="Grigoriev I.V."/>
            <person name="Woesten H.A.B."/>
        </authorList>
    </citation>
    <scope>NUCLEOTIDE SEQUENCE [LARGE SCALE GENOMIC DNA]</scope>
    <source>
        <strain evidence="10">H4-8 / FGSC 9210</strain>
    </source>
</reference>
<dbReference type="PANTHER" id="PTHR33048:SF47">
    <property type="entry name" value="INTEGRAL MEMBRANE PROTEIN-RELATED"/>
    <property type="match status" value="1"/>
</dbReference>
<evidence type="ECO:0000256" key="4">
    <source>
        <dbReference type="ARBA" id="ARBA00023136"/>
    </source>
</evidence>